<keyword evidence="2" id="KW-1185">Reference proteome</keyword>
<gene>
    <name evidence="1" type="ORF">CEXT_343821</name>
</gene>
<reference evidence="1 2" key="1">
    <citation type="submission" date="2021-06" db="EMBL/GenBank/DDBJ databases">
        <title>Caerostris extrusa draft genome.</title>
        <authorList>
            <person name="Kono N."/>
            <person name="Arakawa K."/>
        </authorList>
    </citation>
    <scope>NUCLEOTIDE SEQUENCE [LARGE SCALE GENOMIC DNA]</scope>
</reference>
<dbReference type="EMBL" id="BPLR01013477">
    <property type="protein sequence ID" value="GIY61511.1"/>
    <property type="molecule type" value="Genomic_DNA"/>
</dbReference>
<sequence>MAGVTHFRLHINIHALVFPVHLLKCGDLSVHARPGFSQACDAKGRAQPVYKEKQCSPAGFESEGARPGAACRRSVGLGIVNLGGLDNRQEIYAMQALCQI</sequence>
<evidence type="ECO:0000313" key="2">
    <source>
        <dbReference type="Proteomes" id="UP001054945"/>
    </source>
</evidence>
<organism evidence="1 2">
    <name type="scientific">Caerostris extrusa</name>
    <name type="common">Bark spider</name>
    <name type="synonym">Caerostris bankana</name>
    <dbReference type="NCBI Taxonomy" id="172846"/>
    <lineage>
        <taxon>Eukaryota</taxon>
        <taxon>Metazoa</taxon>
        <taxon>Ecdysozoa</taxon>
        <taxon>Arthropoda</taxon>
        <taxon>Chelicerata</taxon>
        <taxon>Arachnida</taxon>
        <taxon>Araneae</taxon>
        <taxon>Araneomorphae</taxon>
        <taxon>Entelegynae</taxon>
        <taxon>Araneoidea</taxon>
        <taxon>Araneidae</taxon>
        <taxon>Caerostris</taxon>
    </lineage>
</organism>
<dbReference type="AlphaFoldDB" id="A0AAV4UUB5"/>
<protein>
    <submittedName>
        <fullName evidence="1">Uncharacterized protein</fullName>
    </submittedName>
</protein>
<name>A0AAV4UUB5_CAEEX</name>
<proteinExistence type="predicted"/>
<evidence type="ECO:0000313" key="1">
    <source>
        <dbReference type="EMBL" id="GIY61511.1"/>
    </source>
</evidence>
<dbReference type="Proteomes" id="UP001054945">
    <property type="component" value="Unassembled WGS sequence"/>
</dbReference>
<comment type="caution">
    <text evidence="1">The sequence shown here is derived from an EMBL/GenBank/DDBJ whole genome shotgun (WGS) entry which is preliminary data.</text>
</comment>
<accession>A0AAV4UUB5</accession>